<dbReference type="OrthoDB" id="282744at2"/>
<dbReference type="GO" id="GO:0043565">
    <property type="term" value="F:sequence-specific DNA binding"/>
    <property type="evidence" value="ECO:0007669"/>
    <property type="project" value="InterPro"/>
</dbReference>
<dbReference type="PRINTS" id="PR00032">
    <property type="entry name" value="HTHARAC"/>
</dbReference>
<evidence type="ECO:0000256" key="2">
    <source>
        <dbReference type="ARBA" id="ARBA00023125"/>
    </source>
</evidence>
<dbReference type="RefSeq" id="WP_046968025.1">
    <property type="nucleotide sequence ID" value="NZ_CP017480.1"/>
</dbReference>
<dbReference type="InterPro" id="IPR010499">
    <property type="entry name" value="AraC_E-bd"/>
</dbReference>
<dbReference type="EMBL" id="CP017480">
    <property type="protein sequence ID" value="APG05778.1"/>
    <property type="molecule type" value="Genomic_DNA"/>
</dbReference>
<keyword evidence="5" id="KW-1185">Reference proteome</keyword>
<dbReference type="PANTHER" id="PTHR47504:SF5">
    <property type="entry name" value="RIGHT ORIGIN-BINDING PROTEIN"/>
    <property type="match status" value="1"/>
</dbReference>
<keyword evidence="3" id="KW-0804">Transcription</keyword>
<evidence type="ECO:0000313" key="4">
    <source>
        <dbReference type="EMBL" id="APG05778.1"/>
    </source>
</evidence>
<dbReference type="InterPro" id="IPR011256">
    <property type="entry name" value="Reg_factor_effector_dom_sf"/>
</dbReference>
<evidence type="ECO:0000256" key="1">
    <source>
        <dbReference type="ARBA" id="ARBA00023015"/>
    </source>
</evidence>
<organism evidence="4 5">
    <name type="scientific">Luteibacter rhizovicinus DSM 16549</name>
    <dbReference type="NCBI Taxonomy" id="1440763"/>
    <lineage>
        <taxon>Bacteria</taxon>
        <taxon>Pseudomonadati</taxon>
        <taxon>Pseudomonadota</taxon>
        <taxon>Gammaproteobacteria</taxon>
        <taxon>Lysobacterales</taxon>
        <taxon>Rhodanobacteraceae</taxon>
        <taxon>Luteibacter</taxon>
    </lineage>
</organism>
<accession>A0A0G9HAV9</accession>
<dbReference type="Pfam" id="PF06445">
    <property type="entry name" value="GyrI-like"/>
    <property type="match status" value="1"/>
</dbReference>
<dbReference type="InterPro" id="IPR020449">
    <property type="entry name" value="Tscrpt_reg_AraC-type_HTH"/>
</dbReference>
<dbReference type="PATRIC" id="fig|1440763.5.peg.2319"/>
<dbReference type="InterPro" id="IPR009057">
    <property type="entry name" value="Homeodomain-like_sf"/>
</dbReference>
<dbReference type="STRING" id="1440763.BJI69_18975"/>
<dbReference type="PANTHER" id="PTHR47504">
    <property type="entry name" value="RIGHT ORIGIN-BINDING PROTEIN"/>
    <property type="match status" value="1"/>
</dbReference>
<proteinExistence type="predicted"/>
<dbReference type="PROSITE" id="PS01124">
    <property type="entry name" value="HTH_ARAC_FAMILY_2"/>
    <property type="match status" value="1"/>
</dbReference>
<reference evidence="5" key="1">
    <citation type="submission" date="2016-09" db="EMBL/GenBank/DDBJ databases">
        <authorList>
            <person name="Lysoe E."/>
        </authorList>
    </citation>
    <scope>NUCLEOTIDE SEQUENCE [LARGE SCALE GENOMIC DNA]</scope>
    <source>
        <strain evidence="5">LJ96T</strain>
    </source>
</reference>
<dbReference type="Proteomes" id="UP000182987">
    <property type="component" value="Chromosome"/>
</dbReference>
<dbReference type="InterPro" id="IPR018060">
    <property type="entry name" value="HTH_AraC"/>
</dbReference>
<dbReference type="SUPFAM" id="SSF46689">
    <property type="entry name" value="Homeodomain-like"/>
    <property type="match status" value="2"/>
</dbReference>
<dbReference type="KEGG" id="lrz:BJI69_18975"/>
<dbReference type="Gene3D" id="3.20.80.10">
    <property type="entry name" value="Regulatory factor, effector binding domain"/>
    <property type="match status" value="1"/>
</dbReference>
<name>A0A0G9HAV9_9GAMM</name>
<dbReference type="InterPro" id="IPR050959">
    <property type="entry name" value="MarA-like"/>
</dbReference>
<dbReference type="SMART" id="SM00871">
    <property type="entry name" value="AraC_E_bind"/>
    <property type="match status" value="1"/>
</dbReference>
<dbReference type="GO" id="GO:0003700">
    <property type="term" value="F:DNA-binding transcription factor activity"/>
    <property type="evidence" value="ECO:0007669"/>
    <property type="project" value="InterPro"/>
</dbReference>
<evidence type="ECO:0000313" key="5">
    <source>
        <dbReference type="Proteomes" id="UP000182987"/>
    </source>
</evidence>
<dbReference type="Pfam" id="PF12833">
    <property type="entry name" value="HTH_18"/>
    <property type="match status" value="1"/>
</dbReference>
<dbReference type="Gene3D" id="1.10.10.60">
    <property type="entry name" value="Homeodomain-like"/>
    <property type="match status" value="2"/>
</dbReference>
<sequence>MAAAQKALWYIESHFGAGLALGDVAAAAGVSPFHLTRVFQAATGWPVVRYLRARRLSEAGRDLAAGAGDILGVALSAGYGSHEAFTRAFREQFGVTPEEVRKRGSLEGLPVVDAMRVMQEPMPEAQVPRVEEAGPLLIAGLGARYLASNSAGIPAQWQRYEQDRPVGPKESYAYGVCFNYDDEGNFDYLCGHEVPNFSTPPSDYTRLRLARRPYAVVRHTGHIGSIPLTWRAFLETWLPASGLVAADAPDFERYDADFDPRTGMGGVEIWVPLAP</sequence>
<gene>
    <name evidence="4" type="ORF">BJI69_18975</name>
</gene>
<evidence type="ECO:0000256" key="3">
    <source>
        <dbReference type="ARBA" id="ARBA00023163"/>
    </source>
</evidence>
<dbReference type="SUPFAM" id="SSF55136">
    <property type="entry name" value="Probable bacterial effector-binding domain"/>
    <property type="match status" value="1"/>
</dbReference>
<protein>
    <submittedName>
        <fullName evidence="4">AraC family transcriptional regulator</fullName>
    </submittedName>
</protein>
<dbReference type="SMART" id="SM00342">
    <property type="entry name" value="HTH_ARAC"/>
    <property type="match status" value="1"/>
</dbReference>
<dbReference type="InterPro" id="IPR029442">
    <property type="entry name" value="GyrI-like"/>
</dbReference>
<keyword evidence="2" id="KW-0238">DNA-binding</keyword>
<dbReference type="AlphaFoldDB" id="A0A0G9HAV9"/>
<keyword evidence="1" id="KW-0805">Transcription regulation</keyword>